<reference evidence="4" key="1">
    <citation type="journal article" date="2023" name="Front. Mar. Sci.">
        <title>A new Merluccius polli reference genome to investigate the effects of global change in West African waters.</title>
        <authorList>
            <person name="Mateo J.L."/>
            <person name="Blanco-Fernandez C."/>
            <person name="Garcia-Vazquez E."/>
            <person name="Machado-Schiaffino G."/>
        </authorList>
    </citation>
    <scope>NUCLEOTIDE SEQUENCE</scope>
    <source>
        <strain evidence="4">C29</strain>
        <tissue evidence="4">Fin</tissue>
    </source>
</reference>
<dbReference type="PANTHER" id="PTHR47331:SF3">
    <property type="match status" value="1"/>
</dbReference>
<dbReference type="InterPro" id="IPR008042">
    <property type="entry name" value="Retrotrans_Pao"/>
</dbReference>
<evidence type="ECO:0000256" key="2">
    <source>
        <dbReference type="ARBA" id="ARBA00012180"/>
    </source>
</evidence>
<dbReference type="EC" id="3.1.26.4" evidence="2"/>
<evidence type="ECO:0000259" key="3">
    <source>
        <dbReference type="Pfam" id="PF00078"/>
    </source>
</evidence>
<dbReference type="AlphaFoldDB" id="A0AA47M8N6"/>
<dbReference type="Pfam" id="PF00078">
    <property type="entry name" value="RVT_1"/>
    <property type="match status" value="1"/>
</dbReference>
<dbReference type="InterPro" id="IPR043502">
    <property type="entry name" value="DNA/RNA_pol_sf"/>
</dbReference>
<evidence type="ECO:0000256" key="1">
    <source>
        <dbReference type="ARBA" id="ARBA00010879"/>
    </source>
</evidence>
<dbReference type="Gene3D" id="3.10.10.10">
    <property type="entry name" value="HIV Type 1 Reverse Transcriptase, subunit A, domain 1"/>
    <property type="match status" value="1"/>
</dbReference>
<keyword evidence="5" id="KW-1185">Reference proteome</keyword>
<dbReference type="GO" id="GO:0004523">
    <property type="term" value="F:RNA-DNA hybrid ribonuclease activity"/>
    <property type="evidence" value="ECO:0007669"/>
    <property type="project" value="UniProtKB-EC"/>
</dbReference>
<name>A0AA47M8N6_MERPO</name>
<dbReference type="EMBL" id="JAOPHQ010005413">
    <property type="protein sequence ID" value="KAK0135655.1"/>
    <property type="molecule type" value="Genomic_DNA"/>
</dbReference>
<dbReference type="PANTHER" id="PTHR47331">
    <property type="entry name" value="PHD-TYPE DOMAIN-CONTAINING PROTEIN"/>
    <property type="match status" value="1"/>
</dbReference>
<comment type="caution">
    <text evidence="4">The sequence shown here is derived from an EMBL/GenBank/DDBJ whole genome shotgun (WGS) entry which is preliminary data.</text>
</comment>
<evidence type="ECO:0000313" key="5">
    <source>
        <dbReference type="Proteomes" id="UP001174136"/>
    </source>
</evidence>
<dbReference type="InterPro" id="IPR000477">
    <property type="entry name" value="RT_dom"/>
</dbReference>
<dbReference type="CDD" id="cd01644">
    <property type="entry name" value="RT_pepA17"/>
    <property type="match status" value="1"/>
</dbReference>
<feature type="domain" description="Reverse transcriptase" evidence="3">
    <location>
        <begin position="261"/>
        <end position="385"/>
    </location>
</feature>
<accession>A0AA47M8N6</accession>
<organism evidence="4 5">
    <name type="scientific">Merluccius polli</name>
    <name type="common">Benguela hake</name>
    <name type="synonym">Merluccius cadenati</name>
    <dbReference type="NCBI Taxonomy" id="89951"/>
    <lineage>
        <taxon>Eukaryota</taxon>
        <taxon>Metazoa</taxon>
        <taxon>Chordata</taxon>
        <taxon>Craniata</taxon>
        <taxon>Vertebrata</taxon>
        <taxon>Euteleostomi</taxon>
        <taxon>Actinopterygii</taxon>
        <taxon>Neopterygii</taxon>
        <taxon>Teleostei</taxon>
        <taxon>Neoteleostei</taxon>
        <taxon>Acanthomorphata</taxon>
        <taxon>Zeiogadaria</taxon>
        <taxon>Gadariae</taxon>
        <taxon>Gadiformes</taxon>
        <taxon>Gadoidei</taxon>
        <taxon>Merlucciidae</taxon>
        <taxon>Merluccius</taxon>
    </lineage>
</organism>
<proteinExistence type="inferred from homology"/>
<dbReference type="Gene3D" id="3.30.70.270">
    <property type="match status" value="1"/>
</dbReference>
<dbReference type="Proteomes" id="UP001174136">
    <property type="component" value="Unassembled WGS sequence"/>
</dbReference>
<dbReference type="InterPro" id="IPR043128">
    <property type="entry name" value="Rev_trsase/Diguanyl_cyclase"/>
</dbReference>
<protein>
    <recommendedName>
        <fullName evidence="2">ribonuclease H</fullName>
        <ecNumber evidence="2">3.1.26.4</ecNumber>
    </recommendedName>
</protein>
<sequence>MPVSTLNIPRQADIDPWPYLKDVKLHDIHASVDLLIGTDAPKALEPWEVINSQNEGPYAVRTRVGWVINGPLHGGSCRSKSGYSSVTANRISVEHLQEMLVKQYHHDFNERSSEEQIEMSREDIKFMDIVSSTAKLIEGHYCIDLPFRKENVTLPDNRYIAEQRLCSLKRKFDRNSEFRGEYTTFLSDMIAQQYAEPVPPDQLTQSNGKVWYIPHHGVYHPQKGKLRVVFDCAASYKGTSLNSQLLQGPDLTNNLIGVLVRFRQEPIAIVADIQSMFHQVQVSDKHINFLRFLWWPNGNTAQAPQEYRMKVHLFGAASSPSCANYALRRTADDNAEHFPPEVVSTVKNNFYVDDCLCSMASEEEAEKMIQELTALCHKGGFTLSKWVSNSRAVLRSVSESHRAKDMMELDLDTDQLPVERTLGLQWCVETDQFGFKASAQERPQTRRGILSVVSSLYDPLGFLAPFSMMAKMLLQELCRKNLGWDEAIPHFLSKQWADWLEDLQKVAEFKIDHCIKPKDFSNPVTAQLHHFSDASEVGYVLFKTGKEQ</sequence>
<evidence type="ECO:0000313" key="4">
    <source>
        <dbReference type="EMBL" id="KAK0135655.1"/>
    </source>
</evidence>
<dbReference type="Pfam" id="PF05380">
    <property type="entry name" value="Peptidase_A17"/>
    <property type="match status" value="1"/>
</dbReference>
<dbReference type="SUPFAM" id="SSF56672">
    <property type="entry name" value="DNA/RNA polymerases"/>
    <property type="match status" value="1"/>
</dbReference>
<comment type="similarity">
    <text evidence="1">Belongs to the beta type-B retroviral polymerase family. HERV class-II K(HML-2) pol subfamily.</text>
</comment>
<gene>
    <name evidence="4" type="ORF">N1851_028490</name>
</gene>